<name>A0ABV9LH35_9ACTN</name>
<sequence length="124" mass="12104">MRRRTVSPDRREAGMVTAEAAVVLPVLVLVLAAVVSAVVVVGAHLRCVDAAREGARAAARGEDAAQVRALAARVAPDGAVTAVVVAGEEVRVTVGASVAPLGVGPAVGVGASAVARLEPGVAAG</sequence>
<dbReference type="Pfam" id="PF07811">
    <property type="entry name" value="TadE"/>
    <property type="match status" value="1"/>
</dbReference>
<protein>
    <submittedName>
        <fullName evidence="3">TadE family type IV pilus minor pilin</fullName>
    </submittedName>
</protein>
<dbReference type="InterPro" id="IPR049790">
    <property type="entry name" value="Rv3655c/TadE"/>
</dbReference>
<dbReference type="InterPro" id="IPR012495">
    <property type="entry name" value="TadE-like_dom"/>
</dbReference>
<keyword evidence="1" id="KW-0472">Membrane</keyword>
<keyword evidence="1" id="KW-0812">Transmembrane</keyword>
<evidence type="ECO:0000313" key="4">
    <source>
        <dbReference type="Proteomes" id="UP001596025"/>
    </source>
</evidence>
<gene>
    <name evidence="3" type="ORF">ACFO3M_05265</name>
</gene>
<dbReference type="Proteomes" id="UP001596025">
    <property type="component" value="Unassembled WGS sequence"/>
</dbReference>
<feature type="transmembrane region" description="Helical" evidence="1">
    <location>
        <begin position="21"/>
        <end position="45"/>
    </location>
</feature>
<dbReference type="EMBL" id="JBHSGR010000004">
    <property type="protein sequence ID" value="MFC4692792.1"/>
    <property type="molecule type" value="Genomic_DNA"/>
</dbReference>
<keyword evidence="1" id="KW-1133">Transmembrane helix</keyword>
<evidence type="ECO:0000256" key="1">
    <source>
        <dbReference type="SAM" id="Phobius"/>
    </source>
</evidence>
<evidence type="ECO:0000313" key="3">
    <source>
        <dbReference type="EMBL" id="MFC4692792.1"/>
    </source>
</evidence>
<comment type="caution">
    <text evidence="3">The sequence shown here is derived from an EMBL/GenBank/DDBJ whole genome shotgun (WGS) entry which is preliminary data.</text>
</comment>
<feature type="domain" description="TadE-like" evidence="2">
    <location>
        <begin position="14"/>
        <end position="56"/>
    </location>
</feature>
<keyword evidence="4" id="KW-1185">Reference proteome</keyword>
<organism evidence="3 4">
    <name type="scientific">Geodermatophilus arenarius</name>
    <dbReference type="NCBI Taxonomy" id="1137990"/>
    <lineage>
        <taxon>Bacteria</taxon>
        <taxon>Bacillati</taxon>
        <taxon>Actinomycetota</taxon>
        <taxon>Actinomycetes</taxon>
        <taxon>Geodermatophilales</taxon>
        <taxon>Geodermatophilaceae</taxon>
        <taxon>Geodermatophilus</taxon>
    </lineage>
</organism>
<dbReference type="NCBIfam" id="NF041390">
    <property type="entry name" value="TadE_Rv3655c"/>
    <property type="match status" value="1"/>
</dbReference>
<accession>A0ABV9LH35</accession>
<proteinExistence type="predicted"/>
<reference evidence="4" key="1">
    <citation type="journal article" date="2019" name="Int. J. Syst. Evol. Microbiol.">
        <title>The Global Catalogue of Microorganisms (GCM) 10K type strain sequencing project: providing services to taxonomists for standard genome sequencing and annotation.</title>
        <authorList>
            <consortium name="The Broad Institute Genomics Platform"/>
            <consortium name="The Broad Institute Genome Sequencing Center for Infectious Disease"/>
            <person name="Wu L."/>
            <person name="Ma J."/>
        </authorList>
    </citation>
    <scope>NUCLEOTIDE SEQUENCE [LARGE SCALE GENOMIC DNA]</scope>
    <source>
        <strain evidence="4">CCUG 62763</strain>
    </source>
</reference>
<evidence type="ECO:0000259" key="2">
    <source>
        <dbReference type="Pfam" id="PF07811"/>
    </source>
</evidence>